<feature type="domain" description="DUF1540" evidence="1">
    <location>
        <begin position="5"/>
        <end position="42"/>
    </location>
</feature>
<sequence length="104" mass="11178">MTKLDCNVTSCMHNADNCCCKNQIMVDGQAAKEAYETCCGSFDENKGGSFTNLFKTPEKKLDVGCEAVNCIYNQGRKCSAEHIGISGDGASQASQTQCSSFRAK</sequence>
<evidence type="ECO:0000313" key="2">
    <source>
        <dbReference type="EMBL" id="HIT42559.1"/>
    </source>
</evidence>
<dbReference type="AlphaFoldDB" id="A0A9D1GLZ4"/>
<evidence type="ECO:0000259" key="1">
    <source>
        <dbReference type="Pfam" id="PF07561"/>
    </source>
</evidence>
<protein>
    <submittedName>
        <fullName evidence="2">DUF1540 domain-containing protein</fullName>
    </submittedName>
</protein>
<dbReference type="InterPro" id="IPR011437">
    <property type="entry name" value="DUF1540"/>
</dbReference>
<dbReference type="Pfam" id="PF07561">
    <property type="entry name" value="DUF1540"/>
    <property type="match status" value="2"/>
</dbReference>
<reference evidence="2" key="2">
    <citation type="journal article" date="2021" name="PeerJ">
        <title>Extensive microbial diversity within the chicken gut microbiome revealed by metagenomics and culture.</title>
        <authorList>
            <person name="Gilroy R."/>
            <person name="Ravi A."/>
            <person name="Getino M."/>
            <person name="Pursley I."/>
            <person name="Horton D.L."/>
            <person name="Alikhan N.F."/>
            <person name="Baker D."/>
            <person name="Gharbi K."/>
            <person name="Hall N."/>
            <person name="Watson M."/>
            <person name="Adriaenssens E.M."/>
            <person name="Foster-Nyarko E."/>
            <person name="Jarju S."/>
            <person name="Secka A."/>
            <person name="Antonio M."/>
            <person name="Oren A."/>
            <person name="Chaudhuri R.R."/>
            <person name="La Ragione R."/>
            <person name="Hildebrand F."/>
            <person name="Pallen M.J."/>
        </authorList>
    </citation>
    <scope>NUCLEOTIDE SEQUENCE</scope>
    <source>
        <strain evidence="2">CHK123-3438</strain>
    </source>
</reference>
<name>A0A9D1GLZ4_9FIRM</name>
<gene>
    <name evidence="2" type="ORF">IAB60_10800</name>
</gene>
<organism evidence="2 3">
    <name type="scientific">Candidatus Caccovicinus merdipullorum</name>
    <dbReference type="NCBI Taxonomy" id="2840724"/>
    <lineage>
        <taxon>Bacteria</taxon>
        <taxon>Bacillati</taxon>
        <taxon>Bacillota</taxon>
        <taxon>Clostridia</taxon>
        <taxon>Eubacteriales</taxon>
        <taxon>Candidatus Caccovicinus</taxon>
    </lineage>
</organism>
<reference evidence="2" key="1">
    <citation type="submission" date="2020-10" db="EMBL/GenBank/DDBJ databases">
        <authorList>
            <person name="Gilroy R."/>
        </authorList>
    </citation>
    <scope>NUCLEOTIDE SEQUENCE</scope>
    <source>
        <strain evidence="2">CHK123-3438</strain>
    </source>
</reference>
<feature type="domain" description="DUF1540" evidence="1">
    <location>
        <begin position="63"/>
        <end position="101"/>
    </location>
</feature>
<accession>A0A9D1GLZ4</accession>
<comment type="caution">
    <text evidence="2">The sequence shown here is derived from an EMBL/GenBank/DDBJ whole genome shotgun (WGS) entry which is preliminary data.</text>
</comment>
<proteinExistence type="predicted"/>
<dbReference type="EMBL" id="DVKS01000183">
    <property type="protein sequence ID" value="HIT42559.1"/>
    <property type="molecule type" value="Genomic_DNA"/>
</dbReference>
<evidence type="ECO:0000313" key="3">
    <source>
        <dbReference type="Proteomes" id="UP000886860"/>
    </source>
</evidence>
<dbReference type="Proteomes" id="UP000886860">
    <property type="component" value="Unassembled WGS sequence"/>
</dbReference>